<dbReference type="PRINTS" id="PR00035">
    <property type="entry name" value="HTHGNTR"/>
</dbReference>
<reference evidence="5" key="1">
    <citation type="submission" date="2021-03" db="EMBL/GenBank/DDBJ databases">
        <title>Proteiniclasticum marinus sp. nov., isolated from tidal flat sediment.</title>
        <authorList>
            <person name="Namirimu T."/>
            <person name="Yang J.-A."/>
            <person name="Yang S.-H."/>
            <person name="Kim Y.-J."/>
            <person name="Kwon K.K."/>
        </authorList>
    </citation>
    <scope>NUCLEOTIDE SEQUENCE</scope>
    <source>
        <strain evidence="5">SCR006</strain>
    </source>
</reference>
<dbReference type="InterPro" id="IPR011711">
    <property type="entry name" value="GntR_C"/>
</dbReference>
<dbReference type="PANTHER" id="PTHR43537:SF5">
    <property type="entry name" value="UXU OPERON TRANSCRIPTIONAL REGULATOR"/>
    <property type="match status" value="1"/>
</dbReference>
<dbReference type="EMBL" id="JAFNJU010000003">
    <property type="protein sequence ID" value="MBO1264308.1"/>
    <property type="molecule type" value="Genomic_DNA"/>
</dbReference>
<dbReference type="SUPFAM" id="SSF46785">
    <property type="entry name" value="Winged helix' DNA-binding domain"/>
    <property type="match status" value="1"/>
</dbReference>
<dbReference type="SUPFAM" id="SSF48008">
    <property type="entry name" value="GntR ligand-binding domain-like"/>
    <property type="match status" value="1"/>
</dbReference>
<dbReference type="InterPro" id="IPR008920">
    <property type="entry name" value="TF_FadR/GntR_C"/>
</dbReference>
<dbReference type="Gene3D" id="1.20.120.530">
    <property type="entry name" value="GntR ligand-binding domain-like"/>
    <property type="match status" value="1"/>
</dbReference>
<dbReference type="GO" id="GO:0003677">
    <property type="term" value="F:DNA binding"/>
    <property type="evidence" value="ECO:0007669"/>
    <property type="project" value="UniProtKB-KW"/>
</dbReference>
<evidence type="ECO:0000256" key="2">
    <source>
        <dbReference type="ARBA" id="ARBA00023125"/>
    </source>
</evidence>
<keyword evidence="2" id="KW-0238">DNA-binding</keyword>
<dbReference type="InterPro" id="IPR036388">
    <property type="entry name" value="WH-like_DNA-bd_sf"/>
</dbReference>
<dbReference type="PROSITE" id="PS50949">
    <property type="entry name" value="HTH_GNTR"/>
    <property type="match status" value="1"/>
</dbReference>
<dbReference type="Proteomes" id="UP000664218">
    <property type="component" value="Unassembled WGS sequence"/>
</dbReference>
<dbReference type="InterPro" id="IPR036390">
    <property type="entry name" value="WH_DNA-bd_sf"/>
</dbReference>
<dbReference type="SMART" id="SM00895">
    <property type="entry name" value="FCD"/>
    <property type="match status" value="1"/>
</dbReference>
<dbReference type="CDD" id="cd07377">
    <property type="entry name" value="WHTH_GntR"/>
    <property type="match status" value="1"/>
</dbReference>
<dbReference type="Gene3D" id="1.10.10.10">
    <property type="entry name" value="Winged helix-like DNA-binding domain superfamily/Winged helix DNA-binding domain"/>
    <property type="match status" value="1"/>
</dbReference>
<dbReference type="AlphaFoldDB" id="A0A939HBJ9"/>
<evidence type="ECO:0000256" key="1">
    <source>
        <dbReference type="ARBA" id="ARBA00023015"/>
    </source>
</evidence>
<comment type="caution">
    <text evidence="5">The sequence shown here is derived from an EMBL/GenBank/DDBJ whole genome shotgun (WGS) entry which is preliminary data.</text>
</comment>
<dbReference type="PANTHER" id="PTHR43537">
    <property type="entry name" value="TRANSCRIPTIONAL REGULATOR, GNTR FAMILY"/>
    <property type="match status" value="1"/>
</dbReference>
<feature type="domain" description="HTH gntR-type" evidence="4">
    <location>
        <begin position="4"/>
        <end position="71"/>
    </location>
</feature>
<keyword evidence="6" id="KW-1185">Reference proteome</keyword>
<evidence type="ECO:0000259" key="4">
    <source>
        <dbReference type="PROSITE" id="PS50949"/>
    </source>
</evidence>
<dbReference type="GO" id="GO:0003700">
    <property type="term" value="F:DNA-binding transcription factor activity"/>
    <property type="evidence" value="ECO:0007669"/>
    <property type="project" value="InterPro"/>
</dbReference>
<evidence type="ECO:0000256" key="3">
    <source>
        <dbReference type="ARBA" id="ARBA00023163"/>
    </source>
</evidence>
<dbReference type="Pfam" id="PF07729">
    <property type="entry name" value="FCD"/>
    <property type="match status" value="1"/>
</dbReference>
<dbReference type="InterPro" id="IPR000524">
    <property type="entry name" value="Tscrpt_reg_HTH_GntR"/>
</dbReference>
<organism evidence="5 6">
    <name type="scientific">Proteiniclasticum aestuarii</name>
    <dbReference type="NCBI Taxonomy" id="2817862"/>
    <lineage>
        <taxon>Bacteria</taxon>
        <taxon>Bacillati</taxon>
        <taxon>Bacillota</taxon>
        <taxon>Clostridia</taxon>
        <taxon>Eubacteriales</taxon>
        <taxon>Clostridiaceae</taxon>
        <taxon>Proteiniclasticum</taxon>
    </lineage>
</organism>
<accession>A0A939HBJ9</accession>
<gene>
    <name evidence="5" type="ORF">J3A84_04545</name>
</gene>
<keyword evidence="3" id="KW-0804">Transcription</keyword>
<dbReference type="SMART" id="SM00345">
    <property type="entry name" value="HTH_GNTR"/>
    <property type="match status" value="1"/>
</dbReference>
<evidence type="ECO:0000313" key="5">
    <source>
        <dbReference type="EMBL" id="MBO1264308.1"/>
    </source>
</evidence>
<name>A0A939HBJ9_9CLOT</name>
<proteinExistence type="predicted"/>
<protein>
    <submittedName>
        <fullName evidence="5">GntR family transcriptional regulator</fullName>
    </submittedName>
</protein>
<keyword evidence="1" id="KW-0805">Transcription regulation</keyword>
<dbReference type="Pfam" id="PF00392">
    <property type="entry name" value="GntR"/>
    <property type="match status" value="1"/>
</dbReference>
<sequence>MKISGLKEFVYHELKKKLMSSSIRQGERIWEEEIAKEFGVSRTPVREAINRLIAEGFVENRPRKGIFAAEISKEELLKMLDIRIVLEELSVRMCCFLISDEEVEELKSIYQEFSLKLRGGDYGKASELDSKLHKFIAQVSDNQKLIEYIDDIQDFFAYTRTGVVHWTEKKVERSLKDHYELVEAISRRDEAKAMKFILQDIEAMRKLLSSYEELAEII</sequence>
<evidence type="ECO:0000313" key="6">
    <source>
        <dbReference type="Proteomes" id="UP000664218"/>
    </source>
</evidence>
<dbReference type="RefSeq" id="WP_207598828.1">
    <property type="nucleotide sequence ID" value="NZ_JAFNJU010000003.1"/>
</dbReference>